<proteinExistence type="predicted"/>
<accession>A0ABS3UQE0</accession>
<organism evidence="1 2">
    <name type="scientific">Actinoplanes flavus</name>
    <dbReference type="NCBI Taxonomy" id="2820290"/>
    <lineage>
        <taxon>Bacteria</taxon>
        <taxon>Bacillati</taxon>
        <taxon>Actinomycetota</taxon>
        <taxon>Actinomycetes</taxon>
        <taxon>Micromonosporales</taxon>
        <taxon>Micromonosporaceae</taxon>
        <taxon>Actinoplanes</taxon>
    </lineage>
</organism>
<gene>
    <name evidence="1" type="ORF">J5X75_26135</name>
</gene>
<keyword evidence="2" id="KW-1185">Reference proteome</keyword>
<sequence>MGVHEIRVRIGDISRQQAYLLVNRPDFPDPVAVLAQGKVWLVEEVEAWIAAQRSSEEGGLRPP</sequence>
<protein>
    <submittedName>
        <fullName evidence="1">AlpA family phage regulatory protein</fullName>
    </submittedName>
</protein>
<dbReference type="EMBL" id="JAGFNS010000018">
    <property type="protein sequence ID" value="MBO3740995.1"/>
    <property type="molecule type" value="Genomic_DNA"/>
</dbReference>
<comment type="caution">
    <text evidence="1">The sequence shown here is derived from an EMBL/GenBank/DDBJ whole genome shotgun (WGS) entry which is preliminary data.</text>
</comment>
<dbReference type="Proteomes" id="UP000679690">
    <property type="component" value="Unassembled WGS sequence"/>
</dbReference>
<reference evidence="1 2" key="1">
    <citation type="submission" date="2021-03" db="EMBL/GenBank/DDBJ databases">
        <title>Actinoplanes flavus sp. nov., a novel actinomycete isolated from Coconut Palm rhizosphere soil.</title>
        <authorList>
            <person name="Luo X."/>
        </authorList>
    </citation>
    <scope>NUCLEOTIDE SEQUENCE [LARGE SCALE GENOMIC DNA]</scope>
    <source>
        <strain evidence="1 2">NEAU-H7</strain>
    </source>
</reference>
<evidence type="ECO:0000313" key="2">
    <source>
        <dbReference type="Proteomes" id="UP000679690"/>
    </source>
</evidence>
<name>A0ABS3UQE0_9ACTN</name>
<evidence type="ECO:0000313" key="1">
    <source>
        <dbReference type="EMBL" id="MBO3740995.1"/>
    </source>
</evidence>